<reference evidence="3" key="1">
    <citation type="submission" date="2022-01" db="EMBL/GenBank/DDBJ databases">
        <title>Comparative genomics reveals a dynamic genome evolution in the ectomycorrhizal milk-cap (Lactarius) mushrooms.</title>
        <authorList>
            <consortium name="DOE Joint Genome Institute"/>
            <person name="Lebreton A."/>
            <person name="Tang N."/>
            <person name="Kuo A."/>
            <person name="LaButti K."/>
            <person name="Drula E."/>
            <person name="Barry K."/>
            <person name="Clum A."/>
            <person name="Lipzen A."/>
            <person name="Mousain D."/>
            <person name="Ng V."/>
            <person name="Wang R."/>
            <person name="Wang X."/>
            <person name="Dai Y."/>
            <person name="Henrissat B."/>
            <person name="Grigoriev I.V."/>
            <person name="Guerin-Laguette A."/>
            <person name="Yu F."/>
            <person name="Martin F.M."/>
        </authorList>
    </citation>
    <scope>NUCLEOTIDE SEQUENCE</scope>
    <source>
        <strain evidence="3">QP</strain>
    </source>
</reference>
<feature type="region of interest" description="Disordered" evidence="2">
    <location>
        <begin position="56"/>
        <end position="80"/>
    </location>
</feature>
<evidence type="ECO:0000313" key="3">
    <source>
        <dbReference type="EMBL" id="KAH8990557.1"/>
    </source>
</evidence>
<dbReference type="PROSITE" id="PS50294">
    <property type="entry name" value="WD_REPEATS_REGION"/>
    <property type="match status" value="1"/>
</dbReference>
<feature type="repeat" description="WD" evidence="1">
    <location>
        <begin position="219"/>
        <end position="251"/>
    </location>
</feature>
<name>A0AAD4Q7L6_9AGAM</name>
<dbReference type="InterPro" id="IPR015943">
    <property type="entry name" value="WD40/YVTN_repeat-like_dom_sf"/>
</dbReference>
<dbReference type="PROSITE" id="PS50082">
    <property type="entry name" value="WD_REPEATS_2"/>
    <property type="match status" value="1"/>
</dbReference>
<keyword evidence="1" id="KW-0853">WD repeat</keyword>
<proteinExistence type="predicted"/>
<dbReference type="Pfam" id="PF00400">
    <property type="entry name" value="WD40"/>
    <property type="match status" value="1"/>
</dbReference>
<keyword evidence="4" id="KW-1185">Reference proteome</keyword>
<dbReference type="InterPro" id="IPR001680">
    <property type="entry name" value="WD40_rpt"/>
</dbReference>
<dbReference type="Proteomes" id="UP001201163">
    <property type="component" value="Unassembled WGS sequence"/>
</dbReference>
<evidence type="ECO:0000256" key="2">
    <source>
        <dbReference type="SAM" id="MobiDB-lite"/>
    </source>
</evidence>
<gene>
    <name evidence="3" type="ORF">EDB92DRAFT_759389</name>
</gene>
<dbReference type="SMART" id="SM00320">
    <property type="entry name" value="WD40"/>
    <property type="match status" value="1"/>
</dbReference>
<evidence type="ECO:0000256" key="1">
    <source>
        <dbReference type="PROSITE-ProRule" id="PRU00221"/>
    </source>
</evidence>
<dbReference type="Gene3D" id="2.130.10.10">
    <property type="entry name" value="YVTN repeat-like/Quinoprotein amine dehydrogenase"/>
    <property type="match status" value="1"/>
</dbReference>
<dbReference type="AlphaFoldDB" id="A0AAD4Q7L6"/>
<sequence length="273" mass="30050">MAHGRSCSSGARSQFGQHLVFAKRGSFRRSNRSHAPNPTPIIRLFCVQRTLQRREHRQIISDSPGSTAPRPSKMRGANPFSCGAKASQIPYVKRIRIAKSQGSRSQQISVEMIVIRARNVPHIKTTVGGKREPFVTIAHGATTKKTKEEAKRTKSVHIDGRTLGWDQRLDAFFLKLSSQRVLRLHAKRLTKILIRTQGTVIPAESEGDISVVLGHGNGQADHASWIGCVGFSPDGQRIVSGSEDRTIHVWNNATTGVTCPVQQGGRSRGHEDC</sequence>
<comment type="caution">
    <text evidence="3">The sequence shown here is derived from an EMBL/GenBank/DDBJ whole genome shotgun (WGS) entry which is preliminary data.</text>
</comment>
<dbReference type="EMBL" id="JAKELL010000030">
    <property type="protein sequence ID" value="KAH8990557.1"/>
    <property type="molecule type" value="Genomic_DNA"/>
</dbReference>
<evidence type="ECO:0000313" key="4">
    <source>
        <dbReference type="Proteomes" id="UP001201163"/>
    </source>
</evidence>
<organism evidence="3 4">
    <name type="scientific">Lactarius akahatsu</name>
    <dbReference type="NCBI Taxonomy" id="416441"/>
    <lineage>
        <taxon>Eukaryota</taxon>
        <taxon>Fungi</taxon>
        <taxon>Dikarya</taxon>
        <taxon>Basidiomycota</taxon>
        <taxon>Agaricomycotina</taxon>
        <taxon>Agaricomycetes</taxon>
        <taxon>Russulales</taxon>
        <taxon>Russulaceae</taxon>
        <taxon>Lactarius</taxon>
    </lineage>
</organism>
<dbReference type="SUPFAM" id="SSF50960">
    <property type="entry name" value="TolB, C-terminal domain"/>
    <property type="match status" value="1"/>
</dbReference>
<accession>A0AAD4Q7L6</accession>
<protein>
    <submittedName>
        <fullName evidence="3">Uncharacterized protein</fullName>
    </submittedName>
</protein>